<evidence type="ECO:0000313" key="3">
    <source>
        <dbReference type="EMBL" id="KDQ63543.1"/>
    </source>
</evidence>
<name>A0A067Q918_9AGAM</name>
<dbReference type="AlphaFoldDB" id="A0A067Q918"/>
<dbReference type="InParanoid" id="A0A067Q918"/>
<dbReference type="STRING" id="933084.A0A067Q918"/>
<organism evidence="3 4">
    <name type="scientific">Jaapia argillacea MUCL 33604</name>
    <dbReference type="NCBI Taxonomy" id="933084"/>
    <lineage>
        <taxon>Eukaryota</taxon>
        <taxon>Fungi</taxon>
        <taxon>Dikarya</taxon>
        <taxon>Basidiomycota</taxon>
        <taxon>Agaricomycotina</taxon>
        <taxon>Agaricomycetes</taxon>
        <taxon>Agaricomycetidae</taxon>
        <taxon>Jaapiales</taxon>
        <taxon>Jaapiaceae</taxon>
        <taxon>Jaapia</taxon>
    </lineage>
</organism>
<evidence type="ECO:0000313" key="4">
    <source>
        <dbReference type="Proteomes" id="UP000027265"/>
    </source>
</evidence>
<feature type="region of interest" description="Disordered" evidence="1">
    <location>
        <begin position="197"/>
        <end position="267"/>
    </location>
</feature>
<evidence type="ECO:0000256" key="1">
    <source>
        <dbReference type="SAM" id="MobiDB-lite"/>
    </source>
</evidence>
<dbReference type="HOGENOM" id="CLU_060356_0_1_1"/>
<keyword evidence="4" id="KW-1185">Reference proteome</keyword>
<dbReference type="OrthoDB" id="3364132at2759"/>
<reference evidence="4" key="1">
    <citation type="journal article" date="2014" name="Proc. Natl. Acad. Sci. U.S.A.">
        <title>Extensive sampling of basidiomycete genomes demonstrates inadequacy of the white-rot/brown-rot paradigm for wood decay fungi.</title>
        <authorList>
            <person name="Riley R."/>
            <person name="Salamov A.A."/>
            <person name="Brown D.W."/>
            <person name="Nagy L.G."/>
            <person name="Floudas D."/>
            <person name="Held B.W."/>
            <person name="Levasseur A."/>
            <person name="Lombard V."/>
            <person name="Morin E."/>
            <person name="Otillar R."/>
            <person name="Lindquist E.A."/>
            <person name="Sun H."/>
            <person name="LaButti K.M."/>
            <person name="Schmutz J."/>
            <person name="Jabbour D."/>
            <person name="Luo H."/>
            <person name="Baker S.E."/>
            <person name="Pisabarro A.G."/>
            <person name="Walton J.D."/>
            <person name="Blanchette R.A."/>
            <person name="Henrissat B."/>
            <person name="Martin F."/>
            <person name="Cullen D."/>
            <person name="Hibbett D.S."/>
            <person name="Grigoriev I.V."/>
        </authorList>
    </citation>
    <scope>NUCLEOTIDE SEQUENCE [LARGE SCALE GENOMIC DNA]</scope>
    <source>
        <strain evidence="4">MUCL 33604</strain>
    </source>
</reference>
<feature type="domain" description="DUF7918" evidence="2">
    <location>
        <begin position="77"/>
        <end position="194"/>
    </location>
</feature>
<evidence type="ECO:0000259" key="2">
    <source>
        <dbReference type="Pfam" id="PF25534"/>
    </source>
</evidence>
<sequence>MLQFGTYSSWITVGDASLEEHQVTATPNNVPSGSQVTCWVASEAGTKFTVHVANDAPYRPTAISAYLQVDGVECGVSTSSTTERALCFSTLELTDDDAYLGANNSVKGLGEISVKLYPVTVGMAIPMQPLHVPEDRKVHERTKKAGAHRVKFGEEVLKSARQNAVQVTSLSNVPCATFTFKYTSLDVLKANGIVHSEPVKSEPLPTSRKPKLESKRKRNDKESESENPKGVIANSDVSEIEISEFKRPTGVKDEPAKKKVKSERQGARRVFAEEDIIDLT</sequence>
<proteinExistence type="predicted"/>
<accession>A0A067Q918</accession>
<dbReference type="PANTHER" id="PTHR36223:SF1">
    <property type="entry name" value="TRANSCRIPTION ELONGATION FACTOR EAF N-TERMINAL DOMAIN-CONTAINING PROTEIN"/>
    <property type="match status" value="1"/>
</dbReference>
<dbReference type="EMBL" id="KL197710">
    <property type="protein sequence ID" value="KDQ63543.1"/>
    <property type="molecule type" value="Genomic_DNA"/>
</dbReference>
<protein>
    <recommendedName>
        <fullName evidence="2">DUF7918 domain-containing protein</fullName>
    </recommendedName>
</protein>
<dbReference type="Proteomes" id="UP000027265">
    <property type="component" value="Unassembled WGS sequence"/>
</dbReference>
<dbReference type="InterPro" id="IPR057678">
    <property type="entry name" value="DUF7918"/>
</dbReference>
<dbReference type="Pfam" id="PF25534">
    <property type="entry name" value="DUF7918"/>
    <property type="match status" value="1"/>
</dbReference>
<feature type="compositionally biased region" description="Basic and acidic residues" evidence="1">
    <location>
        <begin position="243"/>
        <end position="267"/>
    </location>
</feature>
<dbReference type="PANTHER" id="PTHR36223">
    <property type="entry name" value="BETA-LACTAMASE-TYPE TRANSPEPTIDASE FOLD DOMAIN CONTAINING PROTEIN"/>
    <property type="match status" value="1"/>
</dbReference>
<gene>
    <name evidence="3" type="ORF">JAAARDRAFT_382113</name>
</gene>